<keyword evidence="1" id="KW-0812">Transmembrane</keyword>
<evidence type="ECO:0000256" key="1">
    <source>
        <dbReference type="SAM" id="Phobius"/>
    </source>
</evidence>
<gene>
    <name evidence="2" type="ORF">ENH88_00765</name>
</gene>
<name>A0A7V1CVB8_9GAMM</name>
<dbReference type="EMBL" id="DRGM01000011">
    <property type="protein sequence ID" value="HEA14987.1"/>
    <property type="molecule type" value="Genomic_DNA"/>
</dbReference>
<evidence type="ECO:0000313" key="2">
    <source>
        <dbReference type="EMBL" id="HEA14987.1"/>
    </source>
</evidence>
<organism evidence="2">
    <name type="scientific">Pseudoalteromonas prydzensis</name>
    <dbReference type="NCBI Taxonomy" id="182141"/>
    <lineage>
        <taxon>Bacteria</taxon>
        <taxon>Pseudomonadati</taxon>
        <taxon>Pseudomonadota</taxon>
        <taxon>Gammaproteobacteria</taxon>
        <taxon>Alteromonadales</taxon>
        <taxon>Pseudoalteromonadaceae</taxon>
        <taxon>Pseudoalteromonas</taxon>
    </lineage>
</organism>
<dbReference type="RefSeq" id="WP_304178437.1">
    <property type="nucleotide sequence ID" value="NZ_DRGM01000011.1"/>
</dbReference>
<accession>A0A7V1CVB8</accession>
<reference evidence="2" key="1">
    <citation type="journal article" date="2020" name="mSystems">
        <title>Genome- and Community-Level Interaction Insights into Carbon Utilization and Element Cycling Functions of Hydrothermarchaeota in Hydrothermal Sediment.</title>
        <authorList>
            <person name="Zhou Z."/>
            <person name="Liu Y."/>
            <person name="Xu W."/>
            <person name="Pan J."/>
            <person name="Luo Z.H."/>
            <person name="Li M."/>
        </authorList>
    </citation>
    <scope>NUCLEOTIDE SEQUENCE [LARGE SCALE GENOMIC DNA]</scope>
    <source>
        <strain evidence="2">HyVt-346</strain>
    </source>
</reference>
<feature type="transmembrane region" description="Helical" evidence="1">
    <location>
        <begin position="7"/>
        <end position="26"/>
    </location>
</feature>
<protein>
    <submittedName>
        <fullName evidence="2">Uncharacterized protein</fullName>
    </submittedName>
</protein>
<keyword evidence="1" id="KW-0472">Membrane</keyword>
<keyword evidence="1" id="KW-1133">Transmembrane helix</keyword>
<comment type="caution">
    <text evidence="2">The sequence shown here is derived from an EMBL/GenBank/DDBJ whole genome shotgun (WGS) entry which is preliminary data.</text>
</comment>
<dbReference type="Proteomes" id="UP000886188">
    <property type="component" value="Unassembled WGS sequence"/>
</dbReference>
<proteinExistence type="predicted"/>
<sequence>MQKINQRLALIVGCFGIVLLLLSVFTGLFQQAWFVFLIALWLFVFSSCCYRLTPLFIARNPLSKFIQREQQHLLLFTLSGFFDRTHGPQWLLIASIEKIQCRDDQCTIFSSEQRQCVISLPASKAELMHYFNGLFTEHEKQAIIIE</sequence>
<feature type="transmembrane region" description="Helical" evidence="1">
    <location>
        <begin position="32"/>
        <end position="58"/>
    </location>
</feature>
<dbReference type="AlphaFoldDB" id="A0A7V1CVB8"/>